<evidence type="ECO:0000256" key="3">
    <source>
        <dbReference type="PIRSR" id="PIRSR602124-1"/>
    </source>
</evidence>
<evidence type="ECO:0000256" key="1">
    <source>
        <dbReference type="ARBA" id="ARBA00022723"/>
    </source>
</evidence>
<dbReference type="PANTHER" id="PTHR10122:SF0">
    <property type="entry name" value="CYTOCHROME C OXIDASE SUBUNIT 5B, ISOFORM A-RELATED"/>
    <property type="match status" value="1"/>
</dbReference>
<evidence type="ECO:0008006" key="6">
    <source>
        <dbReference type="Google" id="ProtNLM"/>
    </source>
</evidence>
<dbReference type="GO" id="GO:0045277">
    <property type="term" value="C:respiratory chain complex IV"/>
    <property type="evidence" value="ECO:0007669"/>
    <property type="project" value="InterPro"/>
</dbReference>
<dbReference type="EMBL" id="VTPC01091236">
    <property type="protein sequence ID" value="KAF2879025.1"/>
    <property type="molecule type" value="Genomic_DNA"/>
</dbReference>
<dbReference type="SUPFAM" id="SSF57802">
    <property type="entry name" value="Rubredoxin-like"/>
    <property type="match status" value="1"/>
</dbReference>
<dbReference type="PANTHER" id="PTHR10122">
    <property type="entry name" value="CYTOCHROME C OXIDASE SUBUNIT 5B, MITOCHONDRIAL"/>
    <property type="match status" value="1"/>
</dbReference>
<feature type="binding site" evidence="3">
    <location>
        <position position="86"/>
    </location>
    <ligand>
        <name>Zn(2+)</name>
        <dbReference type="ChEBI" id="CHEBI:29105"/>
    </ligand>
</feature>
<proteinExistence type="predicted"/>
<dbReference type="Proteomes" id="UP000801492">
    <property type="component" value="Unassembled WGS sequence"/>
</dbReference>
<keyword evidence="2 3" id="KW-0862">Zinc</keyword>
<dbReference type="InterPro" id="IPR002124">
    <property type="entry name" value="Cyt_c_oxidase_su5b"/>
</dbReference>
<gene>
    <name evidence="4" type="ORF">ILUMI_27119</name>
</gene>
<keyword evidence="1 3" id="KW-0479">Metal-binding</keyword>
<dbReference type="CDD" id="cd00924">
    <property type="entry name" value="Cyt_c_Oxidase_Vb"/>
    <property type="match status" value="1"/>
</dbReference>
<feature type="binding site" evidence="3">
    <location>
        <position position="108"/>
    </location>
    <ligand>
        <name>Zn(2+)</name>
        <dbReference type="ChEBI" id="CHEBI:29105"/>
    </ligand>
</feature>
<evidence type="ECO:0000256" key="2">
    <source>
        <dbReference type="ARBA" id="ARBA00022833"/>
    </source>
</evidence>
<evidence type="ECO:0000313" key="4">
    <source>
        <dbReference type="EMBL" id="KAF2879025.1"/>
    </source>
</evidence>
<keyword evidence="5" id="KW-1185">Reference proteome</keyword>
<dbReference type="GO" id="GO:0006123">
    <property type="term" value="P:mitochondrial electron transport, cytochrome c to oxygen"/>
    <property type="evidence" value="ECO:0007669"/>
    <property type="project" value="InterPro"/>
</dbReference>
<feature type="binding site" evidence="3">
    <location>
        <position position="84"/>
    </location>
    <ligand>
        <name>Zn(2+)</name>
        <dbReference type="ChEBI" id="CHEBI:29105"/>
    </ligand>
</feature>
<dbReference type="GO" id="GO:0046872">
    <property type="term" value="F:metal ion binding"/>
    <property type="evidence" value="ECO:0007669"/>
    <property type="project" value="UniProtKB-KW"/>
</dbReference>
<comment type="caution">
    <text evidence="4">The sequence shown here is derived from an EMBL/GenBank/DDBJ whole genome shotgun (WGS) entry which is preliminary data.</text>
</comment>
<sequence length="120" mass="13620">MVIIRSRLFSVIKRANIFLPSVRHIKVTMGDPLDHATGANKRELLARLAGDNNPWDFKIIKRGPGTRDKPTEIPSAFDERMVGCICHEESASVNFMVLYKGHPKRCECGYWFTLVHKAPV</sequence>
<dbReference type="GO" id="GO:0005740">
    <property type="term" value="C:mitochondrial envelope"/>
    <property type="evidence" value="ECO:0007669"/>
    <property type="project" value="InterPro"/>
</dbReference>
<evidence type="ECO:0000313" key="5">
    <source>
        <dbReference type="Proteomes" id="UP000801492"/>
    </source>
</evidence>
<dbReference type="InterPro" id="IPR036972">
    <property type="entry name" value="Cyt_c_oxidase_su5b_sf"/>
</dbReference>
<name>A0A8K0C8I5_IGNLU</name>
<dbReference type="PROSITE" id="PS51359">
    <property type="entry name" value="COX5B_2"/>
    <property type="match status" value="1"/>
</dbReference>
<accession>A0A8K0C8I5</accession>
<dbReference type="Pfam" id="PF01215">
    <property type="entry name" value="COX5B"/>
    <property type="match status" value="1"/>
</dbReference>
<reference evidence="4" key="1">
    <citation type="submission" date="2019-08" db="EMBL/GenBank/DDBJ databases">
        <title>The genome of the North American firefly Photinus pyralis.</title>
        <authorList>
            <consortium name="Photinus pyralis genome working group"/>
            <person name="Fallon T.R."/>
            <person name="Sander Lower S.E."/>
            <person name="Weng J.-K."/>
        </authorList>
    </citation>
    <scope>NUCLEOTIDE SEQUENCE</scope>
    <source>
        <strain evidence="4">TRF0915ILg1</strain>
        <tissue evidence="4">Whole body</tissue>
    </source>
</reference>
<protein>
    <recommendedName>
        <fullName evidence="6">Cytochrome c oxidase subunit 5B, mitochondrial</fullName>
    </recommendedName>
</protein>
<dbReference type="AlphaFoldDB" id="A0A8K0C8I5"/>
<dbReference type="Gene3D" id="2.60.11.10">
    <property type="entry name" value="Cytochrome c oxidase, subunit Vb"/>
    <property type="match status" value="1"/>
</dbReference>
<feature type="binding site" evidence="3">
    <location>
        <position position="106"/>
    </location>
    <ligand>
        <name>Zn(2+)</name>
        <dbReference type="ChEBI" id="CHEBI:29105"/>
    </ligand>
</feature>
<dbReference type="FunFam" id="2.60.11.10:FF:000004">
    <property type="entry name" value="Cytochrome c oxidase subunit 5B"/>
    <property type="match status" value="1"/>
</dbReference>
<organism evidence="4 5">
    <name type="scientific">Ignelater luminosus</name>
    <name type="common">Cucubano</name>
    <name type="synonym">Pyrophorus luminosus</name>
    <dbReference type="NCBI Taxonomy" id="2038154"/>
    <lineage>
        <taxon>Eukaryota</taxon>
        <taxon>Metazoa</taxon>
        <taxon>Ecdysozoa</taxon>
        <taxon>Arthropoda</taxon>
        <taxon>Hexapoda</taxon>
        <taxon>Insecta</taxon>
        <taxon>Pterygota</taxon>
        <taxon>Neoptera</taxon>
        <taxon>Endopterygota</taxon>
        <taxon>Coleoptera</taxon>
        <taxon>Polyphaga</taxon>
        <taxon>Elateriformia</taxon>
        <taxon>Elateroidea</taxon>
        <taxon>Elateridae</taxon>
        <taxon>Agrypninae</taxon>
        <taxon>Pyrophorini</taxon>
        <taxon>Ignelater</taxon>
    </lineage>
</organism>
<dbReference type="OrthoDB" id="6649428at2759"/>